<dbReference type="KEGG" id="nhl:Nhal_0172"/>
<dbReference type="PANTHER" id="PTHR33653:SF1">
    <property type="entry name" value="RIBONUCLEASE VAPC2"/>
    <property type="match status" value="1"/>
</dbReference>
<keyword evidence="3 8" id="KW-0540">Nuclease</keyword>
<dbReference type="EMBL" id="CP001798">
    <property type="protein sequence ID" value="ADE13382.1"/>
    <property type="molecule type" value="Genomic_DNA"/>
</dbReference>
<evidence type="ECO:0000256" key="4">
    <source>
        <dbReference type="ARBA" id="ARBA00022723"/>
    </source>
</evidence>
<comment type="function">
    <text evidence="8">Toxic component of a toxin-antitoxin (TA) system. An RNase.</text>
</comment>
<comment type="cofactor">
    <cofactor evidence="1 8">
        <name>Mg(2+)</name>
        <dbReference type="ChEBI" id="CHEBI:18420"/>
    </cofactor>
</comment>
<sequence length="129" mass="14169">MAQRLLLDTDVLIDYLRGVPVAVSYLEGCAEVLLISVITVTELFAGVREGRERTTLSAFLGAFEVVPLDRPIAEKGGLYRRDYGKSHGTGLADAFIAATAELCQAKVVTLNRKHFPMLKEVLVPYKKSD</sequence>
<evidence type="ECO:0000259" key="9">
    <source>
        <dbReference type="Pfam" id="PF01850"/>
    </source>
</evidence>
<evidence type="ECO:0000256" key="8">
    <source>
        <dbReference type="HAMAP-Rule" id="MF_00265"/>
    </source>
</evidence>
<proteinExistence type="inferred from homology"/>
<dbReference type="CDD" id="cd18741">
    <property type="entry name" value="PIN_VapC4-5_FitB-like"/>
    <property type="match status" value="1"/>
</dbReference>
<dbReference type="AlphaFoldDB" id="D5C4V9"/>
<evidence type="ECO:0000256" key="1">
    <source>
        <dbReference type="ARBA" id="ARBA00001946"/>
    </source>
</evidence>
<keyword evidence="8" id="KW-0800">Toxin</keyword>
<evidence type="ECO:0000256" key="2">
    <source>
        <dbReference type="ARBA" id="ARBA00022649"/>
    </source>
</evidence>
<dbReference type="InterPro" id="IPR002716">
    <property type="entry name" value="PIN_dom"/>
</dbReference>
<dbReference type="eggNOG" id="COG1487">
    <property type="taxonomic scope" value="Bacteria"/>
</dbReference>
<evidence type="ECO:0000313" key="10">
    <source>
        <dbReference type="EMBL" id="ADE13382.1"/>
    </source>
</evidence>
<dbReference type="Gene3D" id="3.40.50.1010">
    <property type="entry name" value="5'-nuclease"/>
    <property type="match status" value="1"/>
</dbReference>
<protein>
    <recommendedName>
        <fullName evidence="8">Ribonuclease VapC</fullName>
        <shortName evidence="8">RNase VapC</shortName>
        <ecNumber evidence="8">3.1.-.-</ecNumber>
    </recommendedName>
    <alternativeName>
        <fullName evidence="8">Toxin VapC</fullName>
    </alternativeName>
</protein>
<organism evidence="10 11">
    <name type="scientific">Nitrosococcus halophilus (strain Nc4)</name>
    <dbReference type="NCBI Taxonomy" id="472759"/>
    <lineage>
        <taxon>Bacteria</taxon>
        <taxon>Pseudomonadati</taxon>
        <taxon>Pseudomonadota</taxon>
        <taxon>Gammaproteobacteria</taxon>
        <taxon>Chromatiales</taxon>
        <taxon>Chromatiaceae</taxon>
        <taxon>Nitrosococcus</taxon>
    </lineage>
</organism>
<keyword evidence="5 8" id="KW-0378">Hydrolase</keyword>
<accession>D5C4V9</accession>
<dbReference type="SUPFAM" id="SSF88723">
    <property type="entry name" value="PIN domain-like"/>
    <property type="match status" value="1"/>
</dbReference>
<dbReference type="InterPro" id="IPR050556">
    <property type="entry name" value="Type_II_TA_system_RNase"/>
</dbReference>
<evidence type="ECO:0000256" key="3">
    <source>
        <dbReference type="ARBA" id="ARBA00022722"/>
    </source>
</evidence>
<dbReference type="RefSeq" id="WP_013031278.1">
    <property type="nucleotide sequence ID" value="NC_013960.1"/>
</dbReference>
<dbReference type="Pfam" id="PF01850">
    <property type="entry name" value="PIN"/>
    <property type="match status" value="1"/>
</dbReference>
<keyword evidence="6 8" id="KW-0460">Magnesium</keyword>
<dbReference type="STRING" id="472759.Nhal_0172"/>
<evidence type="ECO:0000256" key="5">
    <source>
        <dbReference type="ARBA" id="ARBA00022801"/>
    </source>
</evidence>
<dbReference type="InterPro" id="IPR022907">
    <property type="entry name" value="VapC_family"/>
</dbReference>
<gene>
    <name evidence="8" type="primary">vapC</name>
    <name evidence="10" type="ordered locus">Nhal_0172</name>
</gene>
<dbReference type="GO" id="GO:0090729">
    <property type="term" value="F:toxin activity"/>
    <property type="evidence" value="ECO:0007669"/>
    <property type="project" value="UniProtKB-KW"/>
</dbReference>
<keyword evidence="4 8" id="KW-0479">Metal-binding</keyword>
<evidence type="ECO:0000256" key="6">
    <source>
        <dbReference type="ARBA" id="ARBA00022842"/>
    </source>
</evidence>
<dbReference type="PANTHER" id="PTHR33653">
    <property type="entry name" value="RIBONUCLEASE VAPC2"/>
    <property type="match status" value="1"/>
</dbReference>
<evidence type="ECO:0000256" key="7">
    <source>
        <dbReference type="ARBA" id="ARBA00038093"/>
    </source>
</evidence>
<dbReference type="HAMAP" id="MF_00265">
    <property type="entry name" value="VapC_Nob1"/>
    <property type="match status" value="1"/>
</dbReference>
<dbReference type="EC" id="3.1.-.-" evidence="8"/>
<feature type="domain" description="PIN" evidence="9">
    <location>
        <begin position="6"/>
        <end position="113"/>
    </location>
</feature>
<keyword evidence="11" id="KW-1185">Reference proteome</keyword>
<dbReference type="GO" id="GO:0016787">
    <property type="term" value="F:hydrolase activity"/>
    <property type="evidence" value="ECO:0007669"/>
    <property type="project" value="UniProtKB-KW"/>
</dbReference>
<dbReference type="OrthoDB" id="532510at2"/>
<comment type="similarity">
    <text evidence="7 8">Belongs to the PINc/VapC protein family.</text>
</comment>
<evidence type="ECO:0000313" key="11">
    <source>
        <dbReference type="Proteomes" id="UP000001844"/>
    </source>
</evidence>
<feature type="binding site" evidence="8">
    <location>
        <position position="93"/>
    </location>
    <ligand>
        <name>Mg(2+)</name>
        <dbReference type="ChEBI" id="CHEBI:18420"/>
    </ligand>
</feature>
<dbReference type="HOGENOM" id="CLU_118482_0_1_6"/>
<dbReference type="Proteomes" id="UP000001844">
    <property type="component" value="Chromosome"/>
</dbReference>
<dbReference type="GO" id="GO:0004540">
    <property type="term" value="F:RNA nuclease activity"/>
    <property type="evidence" value="ECO:0007669"/>
    <property type="project" value="InterPro"/>
</dbReference>
<feature type="binding site" evidence="8">
    <location>
        <position position="8"/>
    </location>
    <ligand>
        <name>Mg(2+)</name>
        <dbReference type="ChEBI" id="CHEBI:18420"/>
    </ligand>
</feature>
<name>D5C4V9_NITHN</name>
<keyword evidence="2 8" id="KW-1277">Toxin-antitoxin system</keyword>
<dbReference type="InterPro" id="IPR029060">
    <property type="entry name" value="PIN-like_dom_sf"/>
</dbReference>
<reference evidence="11" key="1">
    <citation type="submission" date="2010-04" db="EMBL/GenBank/DDBJ databases">
        <title>Complete genome sequence of Nitrosococcus halophilus Nc4, a salt-adapted, aerobic obligate ammonia-oxidizing sulfur purple bacterium.</title>
        <authorList>
            <consortium name="US DOE Joint Genome Institute"/>
            <person name="Campbell M.A."/>
            <person name="Malfatti S.A."/>
            <person name="Chain P.S.G."/>
            <person name="Heidelberg J.F."/>
            <person name="Ward B.B."/>
            <person name="Klotz M.G."/>
        </authorList>
    </citation>
    <scope>NUCLEOTIDE SEQUENCE [LARGE SCALE GENOMIC DNA]</scope>
    <source>
        <strain evidence="11">Nc4</strain>
    </source>
</reference>
<dbReference type="GO" id="GO:0000287">
    <property type="term" value="F:magnesium ion binding"/>
    <property type="evidence" value="ECO:0007669"/>
    <property type="project" value="UniProtKB-UniRule"/>
</dbReference>